<dbReference type="AlphaFoldDB" id="A0A0G1BBK5"/>
<dbReference type="GO" id="GO:0016884">
    <property type="term" value="F:carbon-nitrogen ligase activity, with glutamine as amido-N-donor"/>
    <property type="evidence" value="ECO:0007669"/>
    <property type="project" value="InterPro"/>
</dbReference>
<dbReference type="Gene3D" id="1.10.1510.10">
    <property type="entry name" value="Uncharacterised protein YqeY/AIM41 PF09424, N-terminal domain"/>
    <property type="match status" value="1"/>
</dbReference>
<dbReference type="PANTHER" id="PTHR28055:SF1">
    <property type="entry name" value="ALTERED INHERITANCE OF MITOCHONDRIA PROTEIN 41, MITOCHONDRIAL"/>
    <property type="match status" value="1"/>
</dbReference>
<protein>
    <recommendedName>
        <fullName evidence="3">GatB/YqeY domain-containing protein</fullName>
    </recommendedName>
</protein>
<evidence type="ECO:0000313" key="2">
    <source>
        <dbReference type="Proteomes" id="UP000034785"/>
    </source>
</evidence>
<evidence type="ECO:0008006" key="3">
    <source>
        <dbReference type="Google" id="ProtNLM"/>
    </source>
</evidence>
<evidence type="ECO:0000313" key="1">
    <source>
        <dbReference type="EMBL" id="KKS70755.1"/>
    </source>
</evidence>
<dbReference type="PANTHER" id="PTHR28055">
    <property type="entry name" value="ALTERED INHERITANCE OF MITOCHONDRIA PROTEIN 41, MITOCHONDRIAL"/>
    <property type="match status" value="1"/>
</dbReference>
<dbReference type="InterPro" id="IPR003789">
    <property type="entry name" value="Asn/Gln_tRNA_amidoTrase-B-like"/>
</dbReference>
<dbReference type="Gene3D" id="1.10.10.410">
    <property type="match status" value="1"/>
</dbReference>
<name>A0A0G1BBK5_9BACT</name>
<dbReference type="InterPro" id="IPR023168">
    <property type="entry name" value="GatB_Yqey_C_2"/>
</dbReference>
<proteinExistence type="predicted"/>
<dbReference type="Proteomes" id="UP000034785">
    <property type="component" value="Unassembled WGS sequence"/>
</dbReference>
<comment type="caution">
    <text evidence="1">The sequence shown here is derived from an EMBL/GenBank/DDBJ whole genome shotgun (WGS) entry which is preliminary data.</text>
</comment>
<organism evidence="1 2">
    <name type="scientific">Candidatus Daviesbacteria bacterium GW2011_GWA2_42_7</name>
    <dbReference type="NCBI Taxonomy" id="1618425"/>
    <lineage>
        <taxon>Bacteria</taxon>
        <taxon>Candidatus Daviesiibacteriota</taxon>
    </lineage>
</organism>
<dbReference type="Pfam" id="PF09424">
    <property type="entry name" value="YqeY"/>
    <property type="match status" value="1"/>
</dbReference>
<sequence>MLIDDLQADLKSAQLAKDTVKVETLRLLLSEGTYARISKGGDLTDADLVSLIQREVKKRKEATESFKAGNRPELALKEEKEAEVLMHYLPEQLSDEELSKIIEEVINETGAASVSEMGKVIGAVMPKVAGKADGGRVSALVKQKLVS</sequence>
<gene>
    <name evidence="1" type="ORF">UV41_C0014G0009</name>
</gene>
<dbReference type="SUPFAM" id="SSF89095">
    <property type="entry name" value="GatB/YqeY motif"/>
    <property type="match status" value="1"/>
</dbReference>
<accession>A0A0G1BBK5</accession>
<dbReference type="InterPro" id="IPR019004">
    <property type="entry name" value="YqeY/Aim41"/>
</dbReference>
<reference evidence="1 2" key="1">
    <citation type="journal article" date="2015" name="Nature">
        <title>rRNA introns, odd ribosomes, and small enigmatic genomes across a large radiation of phyla.</title>
        <authorList>
            <person name="Brown C.T."/>
            <person name="Hug L.A."/>
            <person name="Thomas B.C."/>
            <person name="Sharon I."/>
            <person name="Castelle C.J."/>
            <person name="Singh A."/>
            <person name="Wilkins M.J."/>
            <person name="Williams K.H."/>
            <person name="Banfield J.F."/>
        </authorList>
    </citation>
    <scope>NUCLEOTIDE SEQUENCE [LARGE SCALE GENOMIC DNA]</scope>
</reference>
<dbReference type="InterPro" id="IPR042184">
    <property type="entry name" value="YqeY/Aim41_N"/>
</dbReference>
<dbReference type="EMBL" id="LCEJ01000014">
    <property type="protein sequence ID" value="KKS70755.1"/>
    <property type="molecule type" value="Genomic_DNA"/>
</dbReference>